<evidence type="ECO:0000256" key="1">
    <source>
        <dbReference type="SAM" id="SignalP"/>
    </source>
</evidence>
<evidence type="ECO:0000313" key="2">
    <source>
        <dbReference type="EMBL" id="RWX56890.1"/>
    </source>
</evidence>
<protein>
    <recommendedName>
        <fullName evidence="4">DUF4402 domain-containing protein</fullName>
    </recommendedName>
</protein>
<comment type="caution">
    <text evidence="2">The sequence shown here is derived from an EMBL/GenBank/DDBJ whole genome shotgun (WGS) entry which is preliminary data.</text>
</comment>
<dbReference type="AlphaFoldDB" id="A0A3S3QUA5"/>
<evidence type="ECO:0008006" key="4">
    <source>
        <dbReference type="Google" id="ProtNLM"/>
    </source>
</evidence>
<dbReference type="EMBL" id="RJLM01000001">
    <property type="protein sequence ID" value="RWX56890.1"/>
    <property type="molecule type" value="Genomic_DNA"/>
</dbReference>
<feature type="chain" id="PRO_5018533979" description="DUF4402 domain-containing protein" evidence="1">
    <location>
        <begin position="24"/>
        <end position="170"/>
    </location>
</feature>
<proteinExistence type="predicted"/>
<dbReference type="RefSeq" id="WP_128782207.1">
    <property type="nucleotide sequence ID" value="NZ_RJLM01000001.1"/>
</dbReference>
<dbReference type="Proteomes" id="UP000287563">
    <property type="component" value="Unassembled WGS sequence"/>
</dbReference>
<evidence type="ECO:0000313" key="3">
    <source>
        <dbReference type="Proteomes" id="UP000287563"/>
    </source>
</evidence>
<organism evidence="2 3">
    <name type="scientific">Photobacterium chitinilyticum</name>
    <dbReference type="NCBI Taxonomy" id="2485123"/>
    <lineage>
        <taxon>Bacteria</taxon>
        <taxon>Pseudomonadati</taxon>
        <taxon>Pseudomonadota</taxon>
        <taxon>Gammaproteobacteria</taxon>
        <taxon>Vibrionales</taxon>
        <taxon>Vibrionaceae</taxon>
        <taxon>Photobacterium</taxon>
    </lineage>
</organism>
<accession>A0A3S3QUA5</accession>
<name>A0A3S3QUA5_9GAMM</name>
<keyword evidence="3" id="KW-1185">Reference proteome</keyword>
<reference evidence="2 3" key="1">
    <citation type="submission" date="2018-11" db="EMBL/GenBank/DDBJ databases">
        <title>Photobacterium sp. BEI247 sp. nov., a marine bacterium isolated from Yongle Blue Hole in the South China Sea.</title>
        <authorList>
            <person name="Wang X."/>
        </authorList>
    </citation>
    <scope>NUCLEOTIDE SEQUENCE [LARGE SCALE GENOMIC DNA]</scope>
    <source>
        <strain evidence="3">BEI247</strain>
    </source>
</reference>
<gene>
    <name evidence="2" type="ORF">EDI28_02260</name>
</gene>
<sequence length="170" mass="17996">MKQHILKVSVIALLVSNAAPVFSSGTQTMRFKAIVDPVCGIYVDGTLEKEITFKDTSHDDDANYVKLNVTNNQGTRSSLELSTVATKPLKRVGGAAFSVRDSLKIITKVDGADSPTSLNAGTVSSPTVVTTAVGDLSKAFYVGLGALDISSTEVQADDYEYTVTATLTCR</sequence>
<feature type="signal peptide" evidence="1">
    <location>
        <begin position="1"/>
        <end position="23"/>
    </location>
</feature>
<keyword evidence="1" id="KW-0732">Signal</keyword>